<feature type="signal peptide" evidence="1">
    <location>
        <begin position="1"/>
        <end position="23"/>
    </location>
</feature>
<accession>A0A131YGJ2</accession>
<name>A0A131YGJ2_RHIAP</name>
<protein>
    <submittedName>
        <fullName evidence="2">Cystatin</fullName>
    </submittedName>
</protein>
<evidence type="ECO:0000256" key="1">
    <source>
        <dbReference type="SAM" id="SignalP"/>
    </source>
</evidence>
<dbReference type="AlphaFoldDB" id="A0A131YGJ2"/>
<dbReference type="EMBL" id="GEDV01010945">
    <property type="protein sequence ID" value="JAP77612.1"/>
    <property type="molecule type" value="Transcribed_RNA"/>
</dbReference>
<feature type="chain" id="PRO_5007285092" evidence="1">
    <location>
        <begin position="24"/>
        <end position="117"/>
    </location>
</feature>
<sequence>MAGAVASALFIALLLSFFKGSFEVGNWTEDTNPNRFENRALARHVYRHERHHQSTDLRFLVTQARAKFEGGKWVSLGFIVYQGDEMLEKCIATVHAPQHGTPPQRLVIIKFWCRKSF</sequence>
<evidence type="ECO:0000313" key="2">
    <source>
        <dbReference type="EMBL" id="JAP77612.1"/>
    </source>
</evidence>
<keyword evidence="1" id="KW-0732">Signal</keyword>
<reference evidence="2" key="1">
    <citation type="journal article" date="2016" name="Ticks Tick Borne Dis.">
        <title>De novo assembly and annotation of the salivary gland transcriptome of Rhipicephalus appendiculatus male and female ticks during blood feeding.</title>
        <authorList>
            <person name="de Castro M.H."/>
            <person name="de Klerk D."/>
            <person name="Pienaar R."/>
            <person name="Latif A.A."/>
            <person name="Rees D.J."/>
            <person name="Mans B.J."/>
        </authorList>
    </citation>
    <scope>NUCLEOTIDE SEQUENCE</scope>
    <source>
        <tissue evidence="2">Salivary glands</tissue>
    </source>
</reference>
<organism evidence="2">
    <name type="scientific">Rhipicephalus appendiculatus</name>
    <name type="common">Brown ear tick</name>
    <dbReference type="NCBI Taxonomy" id="34631"/>
    <lineage>
        <taxon>Eukaryota</taxon>
        <taxon>Metazoa</taxon>
        <taxon>Ecdysozoa</taxon>
        <taxon>Arthropoda</taxon>
        <taxon>Chelicerata</taxon>
        <taxon>Arachnida</taxon>
        <taxon>Acari</taxon>
        <taxon>Parasitiformes</taxon>
        <taxon>Ixodida</taxon>
        <taxon>Ixodoidea</taxon>
        <taxon>Ixodidae</taxon>
        <taxon>Rhipicephalinae</taxon>
        <taxon>Rhipicephalus</taxon>
        <taxon>Rhipicephalus</taxon>
    </lineage>
</organism>
<proteinExistence type="predicted"/>